<dbReference type="RefSeq" id="WP_007271401.1">
    <property type="nucleotide sequence ID" value="NZ_AOCK01000006.1"/>
</dbReference>
<keyword evidence="1" id="KW-0812">Transmembrane</keyword>
<evidence type="ECO:0000313" key="3">
    <source>
        <dbReference type="Proteomes" id="UP000012015"/>
    </source>
</evidence>
<dbReference type="PATRIC" id="fig|1276920.7.peg.2222"/>
<keyword evidence="1" id="KW-0472">Membrane</keyword>
<evidence type="ECO:0000313" key="2">
    <source>
        <dbReference type="EMBL" id="EMQ98203.1"/>
    </source>
</evidence>
<dbReference type="Proteomes" id="UP000012015">
    <property type="component" value="Unassembled WGS sequence"/>
</dbReference>
<dbReference type="AlphaFoldDB" id="M7NI44"/>
<organism evidence="2 3">
    <name type="scientific">Paeniglutamicibacter gangotriensis Lz1y</name>
    <dbReference type="NCBI Taxonomy" id="1276920"/>
    <lineage>
        <taxon>Bacteria</taxon>
        <taxon>Bacillati</taxon>
        <taxon>Actinomycetota</taxon>
        <taxon>Actinomycetes</taxon>
        <taxon>Micrococcales</taxon>
        <taxon>Micrococcaceae</taxon>
        <taxon>Paeniglutamicibacter</taxon>
    </lineage>
</organism>
<dbReference type="STRING" id="1276920.ADIAG_02219"/>
<protein>
    <recommendedName>
        <fullName evidence="4">DUF4383 domain-containing protein</fullName>
    </recommendedName>
</protein>
<evidence type="ECO:0008006" key="4">
    <source>
        <dbReference type="Google" id="ProtNLM"/>
    </source>
</evidence>
<keyword evidence="3" id="KW-1185">Reference proteome</keyword>
<reference evidence="2 3" key="1">
    <citation type="journal article" date="2013" name="Genome Announc.">
        <title>Draft Genome Sequence of Arthrobacter gangotriensis Strain Lz1yT, Isolated from a Penguin Rookery Soil Sample Collected in Antarctica, near the Indian Station Dakshin Gangotri.</title>
        <authorList>
            <person name="Shivaji S."/>
            <person name="Ara S."/>
            <person name="Bandi S."/>
            <person name="Singh A."/>
            <person name="Kumar Pinnaka A."/>
        </authorList>
    </citation>
    <scope>NUCLEOTIDE SEQUENCE [LARGE SCALE GENOMIC DNA]</scope>
    <source>
        <strain evidence="2 3">Lz1y</strain>
    </source>
</reference>
<dbReference type="eggNOG" id="ENOG5031AT3">
    <property type="taxonomic scope" value="Bacteria"/>
</dbReference>
<feature type="transmembrane region" description="Helical" evidence="1">
    <location>
        <begin position="125"/>
        <end position="142"/>
    </location>
</feature>
<name>M7NI44_9MICC</name>
<evidence type="ECO:0000256" key="1">
    <source>
        <dbReference type="SAM" id="Phobius"/>
    </source>
</evidence>
<sequence>MAVHNTGQTERRTSIEKAAMVVGAIFLLVGILGFIPGVTTNYDQLSGAGHHSGALLLGIFQVSYLHNAVHVLFGIAGLAMARAIRLARIYLVAGGIIYLALWIYGLLIDHDSAANFIPLNNADNWLHLVLGVGMVALGLLLTRPNRSGPDARLR</sequence>
<accession>M7NI44</accession>
<keyword evidence="1" id="KW-1133">Transmembrane helix</keyword>
<dbReference type="Pfam" id="PF14325">
    <property type="entry name" value="DUF4383"/>
    <property type="match status" value="1"/>
</dbReference>
<feature type="transmembrane region" description="Helical" evidence="1">
    <location>
        <begin position="55"/>
        <end position="79"/>
    </location>
</feature>
<feature type="transmembrane region" description="Helical" evidence="1">
    <location>
        <begin position="86"/>
        <end position="105"/>
    </location>
</feature>
<gene>
    <name evidence="2" type="ORF">ADIAG_02219</name>
</gene>
<proteinExistence type="predicted"/>
<comment type="caution">
    <text evidence="2">The sequence shown here is derived from an EMBL/GenBank/DDBJ whole genome shotgun (WGS) entry which is preliminary data.</text>
</comment>
<feature type="transmembrane region" description="Helical" evidence="1">
    <location>
        <begin position="18"/>
        <end position="35"/>
    </location>
</feature>
<dbReference type="EMBL" id="AOCK01000006">
    <property type="protein sequence ID" value="EMQ98203.1"/>
    <property type="molecule type" value="Genomic_DNA"/>
</dbReference>